<protein>
    <submittedName>
        <fullName evidence="6">Obg family GTPase CgtA</fullName>
    </submittedName>
</protein>
<organism evidence="6 7">
    <name type="scientific">Zalerion maritima</name>
    <dbReference type="NCBI Taxonomy" id="339359"/>
    <lineage>
        <taxon>Eukaryota</taxon>
        <taxon>Fungi</taxon>
        <taxon>Dikarya</taxon>
        <taxon>Ascomycota</taxon>
        <taxon>Pezizomycotina</taxon>
        <taxon>Sordariomycetes</taxon>
        <taxon>Lulworthiomycetidae</taxon>
        <taxon>Lulworthiales</taxon>
        <taxon>Lulworthiaceae</taxon>
        <taxon>Zalerion</taxon>
    </lineage>
</organism>
<dbReference type="GO" id="GO:0005739">
    <property type="term" value="C:mitochondrion"/>
    <property type="evidence" value="ECO:0007669"/>
    <property type="project" value="TreeGrafter"/>
</dbReference>
<dbReference type="PANTHER" id="PTHR11702">
    <property type="entry name" value="DEVELOPMENTALLY REGULATED GTP-BINDING PROTEIN-RELATED"/>
    <property type="match status" value="1"/>
</dbReference>
<evidence type="ECO:0000256" key="1">
    <source>
        <dbReference type="ARBA" id="ARBA00022741"/>
    </source>
</evidence>
<dbReference type="Pfam" id="PF01926">
    <property type="entry name" value="MMR_HSR1"/>
    <property type="match status" value="1"/>
</dbReference>
<sequence>MPPRTPSSSTVLLPFLYPPHLFAQTSRTLSSRAVPKILPRALPPRHSQLPGNRRASSNTTTATAAGAPSSSTSETDPDPHPPSTPSSWTTPSASPTTTNHHHYETNPHNSLPANRLNPLPDDYRLPVFSDRTTLTMYAGPGGSGCISFLRDLHFGGDASGPPNGGDGGHGGNIYIAAAYGETSLHKLGRRRVMRAGKGKSGLGSSKDGQRGADIVITVPVGTVLKEVWREDPVAEEKAIAKERRIQRKEERKLRAEQAQETALATLKEGHLGGENWEEIAEKARLEQEQKDWEEYEYPHYDKWVFYPGISASQRKSIRLPKLPKRERLFAQPEGPIVLDLMKPTKQPILLAAGGLGGLGNPHFQKWRTEKPMIATKGEAAVSMKLELELKLLADVGLVGLPNAGKSTLLRALTNSRARIGNWAFTTLQPNIGTVILDSYRGRTMPMPRAKPKPEEYTWGVPAEEQEARTRFTIADIPGLIEGAHLDKGLGIAFLRHVERAGVLAFVVDLSAGPAVEALKALWKEVGLYAKMREDEERDREIERKIEWDFNIDTAARATSTWAAEYTQDIDIDPVLHIAGKPWFVIATKGDLPETQENFKNLKYYLNGVTRGEFEHPSGVEGGWIDDVAAIPVSAINGHGMDRIVHWTAGLLDQ</sequence>
<feature type="domain" description="Obg" evidence="5">
    <location>
        <begin position="126"/>
        <end position="392"/>
    </location>
</feature>
<keyword evidence="1" id="KW-0547">Nucleotide-binding</keyword>
<dbReference type="InterPro" id="IPR045086">
    <property type="entry name" value="OBG_GTPase"/>
</dbReference>
<dbReference type="InterPro" id="IPR031167">
    <property type="entry name" value="G_OBG"/>
</dbReference>
<reference evidence="6" key="1">
    <citation type="submission" date="2022-07" db="EMBL/GenBank/DDBJ databases">
        <title>Draft genome sequence of Zalerion maritima ATCC 34329, a (micro)plastics degrading marine fungus.</title>
        <authorList>
            <person name="Paco A."/>
            <person name="Goncalves M.F.M."/>
            <person name="Rocha-Santos T.A.P."/>
            <person name="Alves A."/>
        </authorList>
    </citation>
    <scope>NUCLEOTIDE SEQUENCE</scope>
    <source>
        <strain evidence="6">ATCC 34329</strain>
    </source>
</reference>
<evidence type="ECO:0000256" key="2">
    <source>
        <dbReference type="ARBA" id="ARBA00023134"/>
    </source>
</evidence>
<evidence type="ECO:0000259" key="4">
    <source>
        <dbReference type="PROSITE" id="PS51710"/>
    </source>
</evidence>
<feature type="region of interest" description="Disordered" evidence="3">
    <location>
        <begin position="34"/>
        <end position="117"/>
    </location>
</feature>
<accession>A0AAD5RXN3</accession>
<dbReference type="InterPro" id="IPR006169">
    <property type="entry name" value="GTP1_OBG_dom"/>
</dbReference>
<evidence type="ECO:0000256" key="3">
    <source>
        <dbReference type="SAM" id="MobiDB-lite"/>
    </source>
</evidence>
<dbReference type="AlphaFoldDB" id="A0AAD5RXN3"/>
<keyword evidence="7" id="KW-1185">Reference proteome</keyword>
<gene>
    <name evidence="6" type="ORF">MKZ38_005528</name>
</gene>
<dbReference type="SUPFAM" id="SSF52540">
    <property type="entry name" value="P-loop containing nucleoside triphosphate hydrolases"/>
    <property type="match status" value="1"/>
</dbReference>
<dbReference type="InterPro" id="IPR036726">
    <property type="entry name" value="GTP1_OBG_dom_sf"/>
</dbReference>
<dbReference type="EMBL" id="JAKWBI020000032">
    <property type="protein sequence ID" value="KAJ2905430.1"/>
    <property type="molecule type" value="Genomic_DNA"/>
</dbReference>
<feature type="compositionally biased region" description="Low complexity" evidence="3">
    <location>
        <begin position="85"/>
        <end position="98"/>
    </location>
</feature>
<dbReference type="GO" id="GO:0003924">
    <property type="term" value="F:GTPase activity"/>
    <property type="evidence" value="ECO:0007669"/>
    <property type="project" value="InterPro"/>
</dbReference>
<dbReference type="CDD" id="cd01898">
    <property type="entry name" value="Obg"/>
    <property type="match status" value="1"/>
</dbReference>
<feature type="domain" description="OBG-type G" evidence="4">
    <location>
        <begin position="393"/>
        <end position="652"/>
    </location>
</feature>
<evidence type="ECO:0000259" key="5">
    <source>
        <dbReference type="PROSITE" id="PS51883"/>
    </source>
</evidence>
<dbReference type="InterPro" id="IPR027417">
    <property type="entry name" value="P-loop_NTPase"/>
</dbReference>
<dbReference type="SUPFAM" id="SSF82051">
    <property type="entry name" value="Obg GTP-binding protein N-terminal domain"/>
    <property type="match status" value="1"/>
</dbReference>
<dbReference type="Pfam" id="PF01018">
    <property type="entry name" value="GTP1_OBG"/>
    <property type="match status" value="2"/>
</dbReference>
<dbReference type="Proteomes" id="UP001201980">
    <property type="component" value="Unassembled WGS sequence"/>
</dbReference>
<dbReference type="GO" id="GO:0005525">
    <property type="term" value="F:GTP binding"/>
    <property type="evidence" value="ECO:0007669"/>
    <property type="project" value="UniProtKB-KW"/>
</dbReference>
<dbReference type="GO" id="GO:0042254">
    <property type="term" value="P:ribosome biogenesis"/>
    <property type="evidence" value="ECO:0007669"/>
    <property type="project" value="UniProtKB-UniRule"/>
</dbReference>
<comment type="caution">
    <text evidence="6">The sequence shown here is derived from an EMBL/GenBank/DDBJ whole genome shotgun (WGS) entry which is preliminary data.</text>
</comment>
<evidence type="ECO:0000313" key="6">
    <source>
        <dbReference type="EMBL" id="KAJ2905430.1"/>
    </source>
</evidence>
<dbReference type="PANTHER" id="PTHR11702:SF31">
    <property type="entry name" value="MITOCHONDRIAL RIBOSOME-ASSOCIATED GTPASE 2"/>
    <property type="match status" value="1"/>
</dbReference>
<evidence type="ECO:0000313" key="7">
    <source>
        <dbReference type="Proteomes" id="UP001201980"/>
    </source>
</evidence>
<dbReference type="PROSITE" id="PS51883">
    <property type="entry name" value="OBG"/>
    <property type="match status" value="1"/>
</dbReference>
<dbReference type="PRINTS" id="PR00326">
    <property type="entry name" value="GTP1OBG"/>
</dbReference>
<dbReference type="Gene3D" id="2.70.210.12">
    <property type="entry name" value="GTP1/OBG domain"/>
    <property type="match status" value="2"/>
</dbReference>
<name>A0AAD5RXN3_9PEZI</name>
<dbReference type="InterPro" id="IPR006073">
    <property type="entry name" value="GTP-bd"/>
</dbReference>
<dbReference type="Gene3D" id="3.40.50.300">
    <property type="entry name" value="P-loop containing nucleotide triphosphate hydrolases"/>
    <property type="match status" value="1"/>
</dbReference>
<dbReference type="PROSITE" id="PS51710">
    <property type="entry name" value="G_OBG"/>
    <property type="match status" value="1"/>
</dbReference>
<proteinExistence type="predicted"/>
<keyword evidence="2" id="KW-0342">GTP-binding</keyword>
<feature type="compositionally biased region" description="Low complexity" evidence="3">
    <location>
        <begin position="55"/>
        <end position="74"/>
    </location>
</feature>